<dbReference type="EMBL" id="BKCN01000020">
    <property type="protein sequence ID" value="GER05271.1"/>
    <property type="molecule type" value="Genomic_DNA"/>
</dbReference>
<dbReference type="PANTHER" id="PTHR13887:SF41">
    <property type="entry name" value="THIOREDOXIN SUPERFAMILY PROTEIN"/>
    <property type="match status" value="1"/>
</dbReference>
<dbReference type="Gene3D" id="3.40.30.10">
    <property type="entry name" value="Glutaredoxin"/>
    <property type="match status" value="1"/>
</dbReference>
<dbReference type="Proteomes" id="UP000324996">
    <property type="component" value="Unassembled WGS sequence"/>
</dbReference>
<dbReference type="RefSeq" id="WP_042086381.1">
    <property type="nucleotide sequence ID" value="NZ_BKCN01000020.1"/>
</dbReference>
<sequence>MKIDIISDVVCPWCLIGKRRLEKALSMRPDYAVEITWRAYQLHPDLPPEGMDKATLLAQKFGSKDRAHEIFGHIAKEGRSEGLDFAFDKITRAPNTLDAHCLIRWAGSAGCQDGVVEDLFAAYFFLGKDVSNHDELIAIARKNGMDADLVAGLLESGRDQSAVARECNQAREMGITGVPSFIFDGKIAVNGAHQPEQLCAMMDQITGNIMAGAH</sequence>
<evidence type="ECO:0000313" key="2">
    <source>
        <dbReference type="EMBL" id="GER05271.1"/>
    </source>
</evidence>
<dbReference type="Pfam" id="PF01323">
    <property type="entry name" value="DSBA"/>
    <property type="match status" value="1"/>
</dbReference>
<dbReference type="InterPro" id="IPR036249">
    <property type="entry name" value="Thioredoxin-like_sf"/>
</dbReference>
<evidence type="ECO:0000259" key="1">
    <source>
        <dbReference type="Pfam" id="PF01323"/>
    </source>
</evidence>
<dbReference type="SUPFAM" id="SSF52833">
    <property type="entry name" value="Thioredoxin-like"/>
    <property type="match status" value="1"/>
</dbReference>
<organism evidence="2 3">
    <name type="scientific">Iodidimonas nitroreducens</name>
    <dbReference type="NCBI Taxonomy" id="1236968"/>
    <lineage>
        <taxon>Bacteria</taxon>
        <taxon>Pseudomonadati</taxon>
        <taxon>Pseudomonadota</taxon>
        <taxon>Alphaproteobacteria</taxon>
        <taxon>Iodidimonadales</taxon>
        <taxon>Iodidimonadaceae</taxon>
        <taxon>Iodidimonas</taxon>
    </lineage>
</organism>
<keyword evidence="3" id="KW-1185">Reference proteome</keyword>
<dbReference type="GO" id="GO:0016491">
    <property type="term" value="F:oxidoreductase activity"/>
    <property type="evidence" value="ECO:0007669"/>
    <property type="project" value="InterPro"/>
</dbReference>
<gene>
    <name evidence="2" type="ORF">JCM17846_29530</name>
</gene>
<name>A0A5A7NA68_9PROT</name>
<feature type="domain" description="DSBA-like thioredoxin" evidence="1">
    <location>
        <begin position="3"/>
        <end position="198"/>
    </location>
</feature>
<evidence type="ECO:0000313" key="3">
    <source>
        <dbReference type="Proteomes" id="UP000324996"/>
    </source>
</evidence>
<protein>
    <submittedName>
        <fullName evidence="2">DSBA oxidoreductase</fullName>
    </submittedName>
</protein>
<proteinExistence type="predicted"/>
<dbReference type="CDD" id="cd03024">
    <property type="entry name" value="DsbA_FrnE"/>
    <property type="match status" value="1"/>
</dbReference>
<reference evidence="2 3" key="1">
    <citation type="submission" date="2019-09" db="EMBL/GenBank/DDBJ databases">
        <title>NBRP : Genome information of microbial organism related human and environment.</title>
        <authorList>
            <person name="Hattori M."/>
            <person name="Oshima K."/>
            <person name="Inaba H."/>
            <person name="Suda W."/>
            <person name="Sakamoto M."/>
            <person name="Iino T."/>
            <person name="Kitahara M."/>
            <person name="Oshida Y."/>
            <person name="Iida T."/>
            <person name="Kudo T."/>
            <person name="Itoh T."/>
            <person name="Ohkuma M."/>
        </authorList>
    </citation>
    <scope>NUCLEOTIDE SEQUENCE [LARGE SCALE GENOMIC DNA]</scope>
    <source>
        <strain evidence="2 3">Q-1</strain>
    </source>
</reference>
<accession>A0A5A7NA68</accession>
<dbReference type="PANTHER" id="PTHR13887">
    <property type="entry name" value="GLUTATHIONE S-TRANSFERASE KAPPA"/>
    <property type="match status" value="1"/>
</dbReference>
<dbReference type="InterPro" id="IPR001853">
    <property type="entry name" value="DSBA-like_thioredoxin_dom"/>
</dbReference>
<comment type="caution">
    <text evidence="2">The sequence shown here is derived from an EMBL/GenBank/DDBJ whole genome shotgun (WGS) entry which is preliminary data.</text>
</comment>
<dbReference type="AlphaFoldDB" id="A0A5A7NA68"/>